<accession>A0A8J5XKM6</accession>
<keyword evidence="1" id="KW-0732">Signal</keyword>
<name>A0A8J5XKM6_DIALT</name>
<feature type="chain" id="PRO_5035236554" description="Nitroreductase domain-containing protein" evidence="1">
    <location>
        <begin position="23"/>
        <end position="276"/>
    </location>
</feature>
<feature type="domain" description="Nitroreductase" evidence="2">
    <location>
        <begin position="34"/>
        <end position="237"/>
    </location>
</feature>
<evidence type="ECO:0000256" key="1">
    <source>
        <dbReference type="SAM" id="SignalP"/>
    </source>
</evidence>
<dbReference type="EMBL" id="JAGTXO010000017">
    <property type="protein sequence ID" value="KAG8463262.1"/>
    <property type="molecule type" value="Genomic_DNA"/>
</dbReference>
<dbReference type="PANTHER" id="PTHR43543:SF1">
    <property type="entry name" value="MALONIC SEMIALDEHYDE REDUCTASE RUTE-RELATED"/>
    <property type="match status" value="1"/>
</dbReference>
<dbReference type="PANTHER" id="PTHR43543">
    <property type="entry name" value="MALONIC SEMIALDEHYDE REDUCTASE RUTE-RELATED"/>
    <property type="match status" value="1"/>
</dbReference>
<dbReference type="Gene3D" id="3.40.109.10">
    <property type="entry name" value="NADH Oxidase"/>
    <property type="match status" value="1"/>
</dbReference>
<keyword evidence="4" id="KW-1185">Reference proteome</keyword>
<gene>
    <name evidence="3" type="ORF">KFE25_011259</name>
</gene>
<reference evidence="3" key="1">
    <citation type="submission" date="2021-05" db="EMBL/GenBank/DDBJ databases">
        <title>The genome of the haptophyte Pavlova lutheri (Diacronema luteri, Pavlovales) - a model for lipid biosynthesis in eukaryotic algae.</title>
        <authorList>
            <person name="Hulatt C.J."/>
            <person name="Posewitz M.C."/>
        </authorList>
    </citation>
    <scope>NUCLEOTIDE SEQUENCE</scope>
    <source>
        <strain evidence="3">NIVA-4/92</strain>
    </source>
</reference>
<evidence type="ECO:0000313" key="4">
    <source>
        <dbReference type="Proteomes" id="UP000751190"/>
    </source>
</evidence>
<feature type="signal peptide" evidence="1">
    <location>
        <begin position="1"/>
        <end position="22"/>
    </location>
</feature>
<dbReference type="SUPFAM" id="SSF55469">
    <property type="entry name" value="FMN-dependent nitroreductase-like"/>
    <property type="match status" value="1"/>
</dbReference>
<organism evidence="3 4">
    <name type="scientific">Diacronema lutheri</name>
    <name type="common">Unicellular marine alga</name>
    <name type="synonym">Monochrysis lutheri</name>
    <dbReference type="NCBI Taxonomy" id="2081491"/>
    <lineage>
        <taxon>Eukaryota</taxon>
        <taxon>Haptista</taxon>
        <taxon>Haptophyta</taxon>
        <taxon>Pavlovophyceae</taxon>
        <taxon>Pavlovales</taxon>
        <taxon>Pavlovaceae</taxon>
        <taxon>Diacronema</taxon>
    </lineage>
</organism>
<dbReference type="OrthoDB" id="41362at2759"/>
<evidence type="ECO:0000259" key="2">
    <source>
        <dbReference type="Pfam" id="PF00881"/>
    </source>
</evidence>
<dbReference type="Proteomes" id="UP000751190">
    <property type="component" value="Unassembled WGS sequence"/>
</dbReference>
<protein>
    <recommendedName>
        <fullName evidence="2">Nitroreductase domain-containing protein</fullName>
    </recommendedName>
</protein>
<dbReference type="InterPro" id="IPR029479">
    <property type="entry name" value="Nitroreductase"/>
</dbReference>
<dbReference type="GO" id="GO:0016491">
    <property type="term" value="F:oxidoreductase activity"/>
    <property type="evidence" value="ECO:0007669"/>
    <property type="project" value="InterPro"/>
</dbReference>
<dbReference type="OMA" id="CENFGEH"/>
<dbReference type="InterPro" id="IPR000415">
    <property type="entry name" value="Nitroreductase-like"/>
</dbReference>
<sequence length="276" mass="28872">MPAPRLPALVLMLAAVGDGAAGLALPHAVLDAARARYACKSFDPSRPVEPAQLRLLADAARAAPSSFNVQPWRCVLVSSVEGRAALARGMLGANGQRVLEAPLVAVFAADLRACGRAARVAALAAAVGAPAAFVSRLPFYVSLFSSGYRLGLLKWPLFVAKRLAMALLGVLRAVPKLSTPETWAFKNAMPAVTHLMLQAAELGLATLPMEGFDEGRVRAALAIPRRYAIPCVVAVGHASERAAAAPRAGRFEFDELFAAETFGAPWVPPPAPLPAA</sequence>
<dbReference type="Pfam" id="PF00881">
    <property type="entry name" value="Nitroreductase"/>
    <property type="match status" value="1"/>
</dbReference>
<dbReference type="AlphaFoldDB" id="A0A8J5XKM6"/>
<evidence type="ECO:0000313" key="3">
    <source>
        <dbReference type="EMBL" id="KAG8463262.1"/>
    </source>
</evidence>
<comment type="caution">
    <text evidence="3">The sequence shown here is derived from an EMBL/GenBank/DDBJ whole genome shotgun (WGS) entry which is preliminary data.</text>
</comment>
<proteinExistence type="predicted"/>
<dbReference type="InterPro" id="IPR050461">
    <property type="entry name" value="Nitroreductase_HadB/RutE"/>
</dbReference>